<evidence type="ECO:0000259" key="3">
    <source>
        <dbReference type="PROSITE" id="PS51186"/>
    </source>
</evidence>
<dbReference type="EMBL" id="LAZR01001686">
    <property type="protein sequence ID" value="KKN40756.1"/>
    <property type="molecule type" value="Genomic_DNA"/>
</dbReference>
<dbReference type="InterPro" id="IPR000182">
    <property type="entry name" value="GNAT_dom"/>
</dbReference>
<dbReference type="PANTHER" id="PTHR43877:SF1">
    <property type="entry name" value="ACETYLTRANSFERASE"/>
    <property type="match status" value="1"/>
</dbReference>
<evidence type="ECO:0000313" key="4">
    <source>
        <dbReference type="EMBL" id="KKN40756.1"/>
    </source>
</evidence>
<evidence type="ECO:0000256" key="2">
    <source>
        <dbReference type="ARBA" id="ARBA00023315"/>
    </source>
</evidence>
<dbReference type="InterPro" id="IPR050832">
    <property type="entry name" value="Bact_Acetyltransf"/>
</dbReference>
<gene>
    <name evidence="4" type="ORF">LCGC14_0730260</name>
</gene>
<name>A0A0F9SUZ2_9ZZZZ</name>
<dbReference type="SUPFAM" id="SSF55729">
    <property type="entry name" value="Acyl-CoA N-acyltransferases (Nat)"/>
    <property type="match status" value="1"/>
</dbReference>
<keyword evidence="1" id="KW-0808">Transferase</keyword>
<dbReference type="AlphaFoldDB" id="A0A0F9SUZ2"/>
<accession>A0A0F9SUZ2</accession>
<reference evidence="4" key="1">
    <citation type="journal article" date="2015" name="Nature">
        <title>Complex archaea that bridge the gap between prokaryotes and eukaryotes.</title>
        <authorList>
            <person name="Spang A."/>
            <person name="Saw J.H."/>
            <person name="Jorgensen S.L."/>
            <person name="Zaremba-Niedzwiedzka K."/>
            <person name="Martijn J."/>
            <person name="Lind A.E."/>
            <person name="van Eijk R."/>
            <person name="Schleper C."/>
            <person name="Guy L."/>
            <person name="Ettema T.J."/>
        </authorList>
    </citation>
    <scope>NUCLEOTIDE SEQUENCE</scope>
</reference>
<keyword evidence="2" id="KW-0012">Acyltransferase</keyword>
<dbReference type="PROSITE" id="PS51186">
    <property type="entry name" value="GNAT"/>
    <property type="match status" value="1"/>
</dbReference>
<feature type="domain" description="N-acetyltransferase" evidence="3">
    <location>
        <begin position="3"/>
        <end position="164"/>
    </location>
</feature>
<organism evidence="4">
    <name type="scientific">marine sediment metagenome</name>
    <dbReference type="NCBI Taxonomy" id="412755"/>
    <lineage>
        <taxon>unclassified sequences</taxon>
        <taxon>metagenomes</taxon>
        <taxon>ecological metagenomes</taxon>
    </lineage>
</organism>
<comment type="caution">
    <text evidence="4">The sequence shown here is derived from an EMBL/GenBank/DDBJ whole genome shotgun (WGS) entry which is preliminary data.</text>
</comment>
<dbReference type="PANTHER" id="PTHR43877">
    <property type="entry name" value="AMINOALKYLPHOSPHONATE N-ACETYLTRANSFERASE-RELATED-RELATED"/>
    <property type="match status" value="1"/>
</dbReference>
<proteinExistence type="predicted"/>
<dbReference type="Pfam" id="PF00583">
    <property type="entry name" value="Acetyltransf_1"/>
    <property type="match status" value="1"/>
</dbReference>
<dbReference type="CDD" id="cd04301">
    <property type="entry name" value="NAT_SF"/>
    <property type="match status" value="1"/>
</dbReference>
<dbReference type="Gene3D" id="3.40.630.30">
    <property type="match status" value="1"/>
</dbReference>
<sequence>MKMFIRKASIADAEAISSIWDVICAERKYSAINKPFSPQQEREYISSLSDREGIFIAELNNQIVAFQSLDLWVDFTDSFDHVGSIGTFVLPKWRRTSIGRQLSNFTFQFARSNDYRKIVIYVRAQNTGALNFYKNLGFIKKGVLTEQVLIDGQYEDEIFMELFL</sequence>
<evidence type="ECO:0000256" key="1">
    <source>
        <dbReference type="ARBA" id="ARBA00022679"/>
    </source>
</evidence>
<protein>
    <recommendedName>
        <fullName evidence="3">N-acetyltransferase domain-containing protein</fullName>
    </recommendedName>
</protein>
<dbReference type="InterPro" id="IPR016181">
    <property type="entry name" value="Acyl_CoA_acyltransferase"/>
</dbReference>
<dbReference type="GO" id="GO:0016747">
    <property type="term" value="F:acyltransferase activity, transferring groups other than amino-acyl groups"/>
    <property type="evidence" value="ECO:0007669"/>
    <property type="project" value="InterPro"/>
</dbReference>